<dbReference type="Proteomes" id="UP000694867">
    <property type="component" value="Unplaced"/>
</dbReference>
<dbReference type="SUPFAM" id="SSF63748">
    <property type="entry name" value="Tudor/PWWP/MBT"/>
    <property type="match status" value="1"/>
</dbReference>
<reference evidence="2" key="1">
    <citation type="submission" date="2025-08" db="UniProtKB">
        <authorList>
            <consortium name="RefSeq"/>
        </authorList>
    </citation>
    <scope>IDENTIFICATION</scope>
</reference>
<dbReference type="RefSeq" id="XP_003742250.1">
    <property type="nucleotide sequence ID" value="XM_003742202.1"/>
</dbReference>
<proteinExistence type="predicted"/>
<dbReference type="AlphaFoldDB" id="A0AAJ6QSD6"/>
<sequence>MPYQEPELMMEKGDAYGIDASQCAVPEDRYGVTSPTSKSSESVPRKLQRRTFPLYTCEVAQSSQFVDVKIVNLFETEGLVTLTVVLIDRQELVEEALSLIEPETLKPLYSSDLLSKNPGVMKYGESWVRVVVVGRPSPNTCIVHLVDYGEQARCSVTEVFCCPPEFVPIEMCTVDYHTKRTKSDPLDPESFLGQVIVLGHSSSGTFEIFSRETGEAIAF</sequence>
<keyword evidence="1" id="KW-1185">Reference proteome</keyword>
<dbReference type="Gene3D" id="2.30.30.140">
    <property type="match status" value="1"/>
</dbReference>
<evidence type="ECO:0000313" key="2">
    <source>
        <dbReference type="RefSeq" id="XP_003742250.1"/>
    </source>
</evidence>
<dbReference type="CDD" id="cd20379">
    <property type="entry name" value="Tudor_dTUD-like"/>
    <property type="match status" value="1"/>
</dbReference>
<dbReference type="KEGG" id="goe:100904176"/>
<gene>
    <name evidence="2" type="primary">LOC100904176</name>
</gene>
<evidence type="ECO:0000313" key="1">
    <source>
        <dbReference type="Proteomes" id="UP000694867"/>
    </source>
</evidence>
<dbReference type="GeneID" id="100904176"/>
<protein>
    <submittedName>
        <fullName evidence="2">Uncharacterized protein LOC100904176</fullName>
    </submittedName>
</protein>
<accession>A0AAJ6QSD6</accession>
<name>A0AAJ6QSD6_9ACAR</name>
<organism evidence="1 2">
    <name type="scientific">Galendromus occidentalis</name>
    <name type="common">western predatory mite</name>
    <dbReference type="NCBI Taxonomy" id="34638"/>
    <lineage>
        <taxon>Eukaryota</taxon>
        <taxon>Metazoa</taxon>
        <taxon>Ecdysozoa</taxon>
        <taxon>Arthropoda</taxon>
        <taxon>Chelicerata</taxon>
        <taxon>Arachnida</taxon>
        <taxon>Acari</taxon>
        <taxon>Parasitiformes</taxon>
        <taxon>Mesostigmata</taxon>
        <taxon>Gamasina</taxon>
        <taxon>Phytoseioidea</taxon>
        <taxon>Phytoseiidae</taxon>
        <taxon>Typhlodrominae</taxon>
        <taxon>Galendromus</taxon>
    </lineage>
</organism>